<proteinExistence type="predicted"/>
<dbReference type="EMBL" id="QTJU01000006">
    <property type="protein sequence ID" value="RFM27144.1"/>
    <property type="molecule type" value="Genomic_DNA"/>
</dbReference>
<protein>
    <submittedName>
        <fullName evidence="1">Uncharacterized protein</fullName>
    </submittedName>
</protein>
<comment type="caution">
    <text evidence="1">The sequence shown here is derived from an EMBL/GenBank/DDBJ whole genome shotgun (WGS) entry which is preliminary data.</text>
</comment>
<gene>
    <name evidence="1" type="ORF">DXN05_16930</name>
</gene>
<evidence type="ECO:0000313" key="2">
    <source>
        <dbReference type="Proteomes" id="UP000261284"/>
    </source>
</evidence>
<evidence type="ECO:0000313" key="1">
    <source>
        <dbReference type="EMBL" id="RFM27144.1"/>
    </source>
</evidence>
<reference evidence="1 2" key="1">
    <citation type="submission" date="2018-08" db="EMBL/GenBank/DDBJ databases">
        <title>Chitinophagaceae sp. K23C18032701, a novel bacterium isolated from forest soil.</title>
        <authorList>
            <person name="Wang C."/>
        </authorList>
    </citation>
    <scope>NUCLEOTIDE SEQUENCE [LARGE SCALE GENOMIC DNA]</scope>
    <source>
        <strain evidence="1 2">K23C18032701</strain>
    </source>
</reference>
<sequence length="63" mass="7138">MRSLRSLHFCFRIPIQVNLIGLLQTKAPGRPGVFVFLAGYEGQFSNLLNESLDDILSFLNKKN</sequence>
<accession>A0A3E1NH17</accession>
<dbReference type="Proteomes" id="UP000261284">
    <property type="component" value="Unassembled WGS sequence"/>
</dbReference>
<organism evidence="1 2">
    <name type="scientific">Deminuibacter soli</name>
    <dbReference type="NCBI Taxonomy" id="2291815"/>
    <lineage>
        <taxon>Bacteria</taxon>
        <taxon>Pseudomonadati</taxon>
        <taxon>Bacteroidota</taxon>
        <taxon>Chitinophagia</taxon>
        <taxon>Chitinophagales</taxon>
        <taxon>Chitinophagaceae</taxon>
        <taxon>Deminuibacter</taxon>
    </lineage>
</organism>
<keyword evidence="2" id="KW-1185">Reference proteome</keyword>
<name>A0A3E1NH17_9BACT</name>
<dbReference type="AlphaFoldDB" id="A0A3E1NH17"/>